<keyword evidence="5" id="KW-0472">Membrane</keyword>
<proteinExistence type="inferred from homology"/>
<dbReference type="GO" id="GO:0012505">
    <property type="term" value="C:endomembrane system"/>
    <property type="evidence" value="ECO:0007669"/>
    <property type="project" value="UniProtKB-SubCell"/>
</dbReference>
<comment type="similarity">
    <text evidence="2">Belongs to the adaptor complexes large subunit family.</text>
</comment>
<accession>A0A6B2KXR6</accession>
<dbReference type="EMBL" id="GIBP01000493">
    <property type="protein sequence ID" value="NDV29462.1"/>
    <property type="molecule type" value="Transcribed_RNA"/>
</dbReference>
<dbReference type="GO" id="GO:0006886">
    <property type="term" value="P:intracellular protein transport"/>
    <property type="evidence" value="ECO:0007669"/>
    <property type="project" value="InterPro"/>
</dbReference>
<dbReference type="Pfam" id="PF09066">
    <property type="entry name" value="B2-adapt-app_C"/>
    <property type="match status" value="1"/>
</dbReference>
<dbReference type="InterPro" id="IPR011989">
    <property type="entry name" value="ARM-like"/>
</dbReference>
<dbReference type="InterPro" id="IPR009028">
    <property type="entry name" value="Coatomer/calthrin_app_sub_C"/>
</dbReference>
<dbReference type="AlphaFoldDB" id="A0A6B2KXR6"/>
<comment type="subcellular location">
    <subcellularLocation>
        <location evidence="1">Endomembrane system</location>
    </subcellularLocation>
</comment>
<dbReference type="InterPro" id="IPR012295">
    <property type="entry name" value="TBP_dom_sf"/>
</dbReference>
<evidence type="ECO:0000256" key="3">
    <source>
        <dbReference type="ARBA" id="ARBA00022448"/>
    </source>
</evidence>
<dbReference type="Gene3D" id="1.25.10.10">
    <property type="entry name" value="Leucine-rich Repeat Variant"/>
    <property type="match status" value="1"/>
</dbReference>
<keyword evidence="3" id="KW-0813">Transport</keyword>
<evidence type="ECO:0000313" key="7">
    <source>
        <dbReference type="EMBL" id="NDV29462.1"/>
    </source>
</evidence>
<dbReference type="SUPFAM" id="SSF49348">
    <property type="entry name" value="Clathrin adaptor appendage domain"/>
    <property type="match status" value="1"/>
</dbReference>
<dbReference type="GO" id="GO:0030131">
    <property type="term" value="C:clathrin adaptor complex"/>
    <property type="evidence" value="ECO:0007669"/>
    <property type="project" value="InterPro"/>
</dbReference>
<feature type="domain" description="Beta-adaptin appendage C-terminal subdomain" evidence="6">
    <location>
        <begin position="742"/>
        <end position="855"/>
    </location>
</feature>
<dbReference type="SUPFAM" id="SSF55711">
    <property type="entry name" value="Subdomain of clathrin and coatomer appendage domain"/>
    <property type="match status" value="1"/>
</dbReference>
<sequence length="856" mass="95641">MNSLKEDKKKEAVKKVIALMTVGKDVSMLFTDVLKCITTTNLELKKLVYLYVMNYASSNSDDAILAVNTFLQDCTDTNPLIRALALRTMGCLRVIKIVEYICEPLRLGLKDSDPYVAKTAAICVAKLYDLNPSLVETQGFITLLRELISSNNPTVVSNAVAALSEIDEVSPEPVFVLTRTELSKLLTALEECTEWGQIYILSSLSKYSVKDDDEALRIVEKVTPRLQHANSAVVLASIKVLMKHIDRLEREKQKEITKKMRPTLVTMLSKEPEIQYVALRNINLILQKRPNLLANVTQSFFCNYSDPLYVKMEKLEIMIMLISEKNIDQVLVELKEYCNRSDVDFVRKSVRAIGRAAVKLPKSSEKCVQVLLELIKTTKHRYVIQESVVVIKDVLRRYGHEYDHVIETLLDEGLVEQLDEPEAKASIVWIIGEFSEKIKNINSVIQGFLSGFKEESPNVQLQLLTTVVKLFLKDPESTQQMVTNTLEVGMNEIENPDTRDRAYLYWRLLTIHPSAAKSVVASLRPLMSDDSDNLEPSVLTELLGNISTLASVYHKPPSTFMKVYRKKPEDEEEDAAEKSENLINDDSSFIGEGPSAPAAQQQDLLLVTAQSGHGLEIRGKFVPKSEGLVDLKLSLSNQSLLPVTEFQIKFKPNIYQLTPPQNLSASNINPNHSSTLTITCPISPNPPSPLPSPSPEIQAALRTNLGVCYFTAPLPLSILLSPAGRLEKDVWVGHWRSLTKELYFDLQLTGDFAEKQPALTETFFDPFAQPAAPTVSTATLIPKIQAKLEANKVFFVATKNIQGQDFLYLSAKTIDGSIFLLEVSKVVFPTAKVCIKTPSEHLAPLLAQALNEFLSK</sequence>
<dbReference type="Gene3D" id="2.60.40.1150">
    <property type="match status" value="1"/>
</dbReference>
<reference evidence="7" key="1">
    <citation type="journal article" date="2020" name="J. Eukaryot. Microbiol.">
        <title>De novo Sequencing, Assembly and Annotation of the Transcriptome for the Free-Living Testate Amoeba Arcella intermedia.</title>
        <authorList>
            <person name="Ribeiro G.M."/>
            <person name="Porfirio-Sousa A.L."/>
            <person name="Maurer-Alcala X.X."/>
            <person name="Katz L.A."/>
            <person name="Lahr D.J.G."/>
        </authorList>
    </citation>
    <scope>NUCLEOTIDE SEQUENCE</scope>
</reference>
<evidence type="ECO:0000259" key="6">
    <source>
        <dbReference type="SMART" id="SM01020"/>
    </source>
</evidence>
<dbReference type="PANTHER" id="PTHR11134">
    <property type="entry name" value="ADAPTOR COMPLEX SUBUNIT BETA FAMILY MEMBER"/>
    <property type="match status" value="1"/>
</dbReference>
<dbReference type="InterPro" id="IPR013041">
    <property type="entry name" value="Clathrin_app_Ig-like_sf"/>
</dbReference>
<keyword evidence="4" id="KW-0653">Protein transport</keyword>
<evidence type="ECO:0000256" key="4">
    <source>
        <dbReference type="ARBA" id="ARBA00022927"/>
    </source>
</evidence>
<dbReference type="InterPro" id="IPR026739">
    <property type="entry name" value="AP_beta"/>
</dbReference>
<dbReference type="InterPro" id="IPR016024">
    <property type="entry name" value="ARM-type_fold"/>
</dbReference>
<dbReference type="SUPFAM" id="SSF48371">
    <property type="entry name" value="ARM repeat"/>
    <property type="match status" value="1"/>
</dbReference>
<dbReference type="InterPro" id="IPR013037">
    <property type="entry name" value="Clathrin_b-adaptin_app_Ig-like"/>
</dbReference>
<protein>
    <recommendedName>
        <fullName evidence="6">Beta-adaptin appendage C-terminal subdomain domain-containing protein</fullName>
    </recommendedName>
</protein>
<dbReference type="InterPro" id="IPR015151">
    <property type="entry name" value="B-adaptin_app_sub_C"/>
</dbReference>
<name>A0A6B2KXR6_9EUKA</name>
<evidence type="ECO:0000256" key="2">
    <source>
        <dbReference type="ARBA" id="ARBA00006613"/>
    </source>
</evidence>
<evidence type="ECO:0000256" key="1">
    <source>
        <dbReference type="ARBA" id="ARBA00004308"/>
    </source>
</evidence>
<dbReference type="Gene3D" id="3.30.310.10">
    <property type="entry name" value="TATA-Binding Protein"/>
    <property type="match status" value="1"/>
</dbReference>
<dbReference type="InterPro" id="IPR002553">
    <property type="entry name" value="Clathrin/coatomer_adapt-like_N"/>
</dbReference>
<organism evidence="7">
    <name type="scientific">Arcella intermedia</name>
    <dbReference type="NCBI Taxonomy" id="1963864"/>
    <lineage>
        <taxon>Eukaryota</taxon>
        <taxon>Amoebozoa</taxon>
        <taxon>Tubulinea</taxon>
        <taxon>Elardia</taxon>
        <taxon>Arcellinida</taxon>
        <taxon>Sphaerothecina</taxon>
        <taxon>Arcellidae</taxon>
        <taxon>Arcella</taxon>
    </lineage>
</organism>
<evidence type="ECO:0000256" key="5">
    <source>
        <dbReference type="ARBA" id="ARBA00023136"/>
    </source>
</evidence>
<dbReference type="SMART" id="SM01020">
    <property type="entry name" value="B2-adapt-app_C"/>
    <property type="match status" value="1"/>
</dbReference>
<dbReference type="Pfam" id="PF01602">
    <property type="entry name" value="Adaptin_N"/>
    <property type="match status" value="1"/>
</dbReference>
<dbReference type="GO" id="GO:0016192">
    <property type="term" value="P:vesicle-mediated transport"/>
    <property type="evidence" value="ECO:0007669"/>
    <property type="project" value="InterPro"/>
</dbReference>